<keyword evidence="2" id="KW-1185">Reference proteome</keyword>
<dbReference type="Proteomes" id="UP000295578">
    <property type="component" value="Unassembled WGS sequence"/>
</dbReference>
<organism evidence="1 2">
    <name type="scientific">Actinomadura darangshiensis</name>
    <dbReference type="NCBI Taxonomy" id="705336"/>
    <lineage>
        <taxon>Bacteria</taxon>
        <taxon>Bacillati</taxon>
        <taxon>Actinomycetota</taxon>
        <taxon>Actinomycetes</taxon>
        <taxon>Streptosporangiales</taxon>
        <taxon>Thermomonosporaceae</taxon>
        <taxon>Actinomadura</taxon>
    </lineage>
</organism>
<comment type="caution">
    <text evidence="1">The sequence shown here is derived from an EMBL/GenBank/DDBJ whole genome shotgun (WGS) entry which is preliminary data.</text>
</comment>
<accession>A0A4R5B5G9</accession>
<sequence>MDELVPGALAGAAGPWDRTDAGERMEAARRLATTAETVERALDVLDRCLAHAAAHPHSAALHEQVLAMPELKAIEDAWPSLLKYLRRAMPTLRDVTDDGVAAALQLAAQDGADVPEPQPMRDFTRMWLRAEVPALARQASQWLSERLPGDPMPQARERYFRLLAALVPNLGDSGNGLVTHLEMVGGMDAAAYLLCVERHPATGPTARETARDYLDALERHAYPQGEDLPPEVWAVRGRRLSAVRRLYVDEAGGVPQDQMAELTFDDGRAIQLWAGYEQTLRVESGRYEVDDGESTLTVPGADQAVLLAEGVVACLADDTAGEPLNHAVGRRLTDPRPLLHGDALTGVRLRFESVVLDVRVTGDLVLQIGAEVPRGNEG</sequence>
<evidence type="ECO:0000313" key="2">
    <source>
        <dbReference type="Proteomes" id="UP000295578"/>
    </source>
</evidence>
<dbReference type="EMBL" id="SMKY01000108">
    <property type="protein sequence ID" value="TDD79606.1"/>
    <property type="molecule type" value="Genomic_DNA"/>
</dbReference>
<reference evidence="1 2" key="1">
    <citation type="submission" date="2019-03" db="EMBL/GenBank/DDBJ databases">
        <title>Draft genome sequences of novel Actinobacteria.</title>
        <authorList>
            <person name="Sahin N."/>
            <person name="Ay H."/>
            <person name="Saygin H."/>
        </authorList>
    </citation>
    <scope>NUCLEOTIDE SEQUENCE [LARGE SCALE GENOMIC DNA]</scope>
    <source>
        <strain evidence="1 2">DSM 45941</strain>
    </source>
</reference>
<dbReference type="OrthoDB" id="153025at2"/>
<dbReference type="AlphaFoldDB" id="A0A4R5B5G9"/>
<dbReference type="RefSeq" id="WP_132199515.1">
    <property type="nucleotide sequence ID" value="NZ_SMKY01000108.1"/>
</dbReference>
<name>A0A4R5B5G9_9ACTN</name>
<proteinExistence type="predicted"/>
<evidence type="ECO:0000313" key="1">
    <source>
        <dbReference type="EMBL" id="TDD79606.1"/>
    </source>
</evidence>
<gene>
    <name evidence="1" type="ORF">E1293_22945</name>
</gene>
<protein>
    <submittedName>
        <fullName evidence="1">Uncharacterized protein</fullName>
    </submittedName>
</protein>